<dbReference type="PANTHER" id="PTHR46637">
    <property type="entry name" value="TIS1421-TRANSPOSASE PROTEIN A"/>
    <property type="match status" value="1"/>
</dbReference>
<name>A0A6L3NN69_9BURK</name>
<dbReference type="Pfam" id="PF13340">
    <property type="entry name" value="DUF4096"/>
    <property type="match status" value="1"/>
</dbReference>
<dbReference type="PANTHER" id="PTHR46637:SF1">
    <property type="entry name" value="BLL5188 PROTEIN"/>
    <property type="match status" value="1"/>
</dbReference>
<dbReference type="AlphaFoldDB" id="A0A6L3NN69"/>
<dbReference type="InterPro" id="IPR025161">
    <property type="entry name" value="IS402-like_dom"/>
</dbReference>
<dbReference type="InterPro" id="IPR052909">
    <property type="entry name" value="Transposase_6_like"/>
</dbReference>
<sequence length="116" mass="13697">MHGLDEMIQALLDDEIWSQIEPVLPGRPCDPGRTGADNRCFVEAVLWVARTRRPWSDLPQEFGRWQTVYLRYWRWRHSGVWDRVARIVSDDTQLKHVLVDSFIVRAYHRAGVRPIT</sequence>
<evidence type="ECO:0000313" key="3">
    <source>
        <dbReference type="Proteomes" id="UP000473571"/>
    </source>
</evidence>
<reference evidence="2 3" key="1">
    <citation type="submission" date="2019-09" db="EMBL/GenBank/DDBJ databases">
        <title>Draft genome sequences of 48 bacterial type strains from the CCUG.</title>
        <authorList>
            <person name="Tunovic T."/>
            <person name="Pineiro-Iglesias B."/>
            <person name="Unosson C."/>
            <person name="Inganas E."/>
            <person name="Ohlen M."/>
            <person name="Cardew S."/>
            <person name="Jensie-Markopoulos S."/>
            <person name="Salva-Serra F."/>
            <person name="Jaen-Luchoro D."/>
            <person name="Karlsson R."/>
            <person name="Svensson-Stadler L."/>
            <person name="Chun J."/>
            <person name="Moore E."/>
        </authorList>
    </citation>
    <scope>NUCLEOTIDE SEQUENCE [LARGE SCALE GENOMIC DNA]</scope>
    <source>
        <strain evidence="2 3">CCUG 65687</strain>
    </source>
</reference>
<accession>A0A6L3NN69</accession>
<gene>
    <name evidence="2" type="ORF">F7R13_02505</name>
</gene>
<evidence type="ECO:0000259" key="1">
    <source>
        <dbReference type="Pfam" id="PF13340"/>
    </source>
</evidence>
<evidence type="ECO:0000313" key="2">
    <source>
        <dbReference type="EMBL" id="KAB0685938.1"/>
    </source>
</evidence>
<dbReference type="Proteomes" id="UP000473571">
    <property type="component" value="Unassembled WGS sequence"/>
</dbReference>
<proteinExistence type="predicted"/>
<protein>
    <submittedName>
        <fullName evidence="2">Transposase</fullName>
    </submittedName>
</protein>
<comment type="caution">
    <text evidence="2">The sequence shown here is derived from an EMBL/GenBank/DDBJ whole genome shotgun (WGS) entry which is preliminary data.</text>
</comment>
<feature type="domain" description="Insertion element IS402-like" evidence="1">
    <location>
        <begin position="12"/>
        <end position="84"/>
    </location>
</feature>
<dbReference type="EMBL" id="VZOL01000012">
    <property type="protein sequence ID" value="KAB0685938.1"/>
    <property type="molecule type" value="Genomic_DNA"/>
</dbReference>
<organism evidence="2 3">
    <name type="scientific">Burkholderia territorii</name>
    <dbReference type="NCBI Taxonomy" id="1503055"/>
    <lineage>
        <taxon>Bacteria</taxon>
        <taxon>Pseudomonadati</taxon>
        <taxon>Pseudomonadota</taxon>
        <taxon>Betaproteobacteria</taxon>
        <taxon>Burkholderiales</taxon>
        <taxon>Burkholderiaceae</taxon>
        <taxon>Burkholderia</taxon>
        <taxon>Burkholderia cepacia complex</taxon>
    </lineage>
</organism>